<gene>
    <name evidence="10 12" type="primary">leuD</name>
    <name evidence="12" type="ordered locus">HMU10150</name>
</gene>
<reference evidence="12 13" key="1">
    <citation type="journal article" date="2010" name="BMC Genomics">
        <title>Comparative genomics and proteomics of Helicobacter mustelae, an ulcerogenic and carcinogenic gastric pathogen.</title>
        <authorList>
            <person name="O'Toole P.W."/>
            <person name="Snelling W.J."/>
            <person name="Canchaya C."/>
            <person name="Forde B.M."/>
            <person name="Hardie K.R."/>
            <person name="Josenhans C."/>
            <person name="Graham R.L.J."/>
            <person name="McMullan G."/>
            <person name="Parkhill J."/>
            <person name="Belda E."/>
            <person name="Bentley S.D."/>
        </authorList>
    </citation>
    <scope>NUCLEOTIDE SEQUENCE [LARGE SCALE GENOMIC DNA]</scope>
    <source>
        <strain evidence="13">ATCC 43772 / LMG 18044 / NCTC 12198 / 12198</strain>
    </source>
</reference>
<name>D3UIE9_HELM1</name>
<dbReference type="RefSeq" id="WP_013023344.1">
    <property type="nucleotide sequence ID" value="NC_013949.1"/>
</dbReference>
<comment type="pathway">
    <text evidence="3 10">Amino-acid biosynthesis; L-leucine biosynthesis; L-leucine from 3-methyl-2-oxobutanoate: step 2/4.</text>
</comment>
<evidence type="ECO:0000256" key="5">
    <source>
        <dbReference type="ARBA" id="ARBA00011271"/>
    </source>
</evidence>
<comment type="subunit">
    <text evidence="5 10">Heterodimer of LeuC and LeuD.</text>
</comment>
<keyword evidence="7 10" id="KW-0028">Amino-acid biosynthesis</keyword>
<protein>
    <recommendedName>
        <fullName evidence="10">3-isopropylmalate dehydratase small subunit</fullName>
        <ecNumber evidence="10">4.2.1.33</ecNumber>
    </recommendedName>
    <alternativeName>
        <fullName evidence="10">Alpha-IPM isomerase</fullName>
        <shortName evidence="10">IPMI</shortName>
    </alternativeName>
    <alternativeName>
        <fullName evidence="10">Isopropylmalate isomerase</fullName>
    </alternativeName>
</protein>
<dbReference type="InterPro" id="IPR033940">
    <property type="entry name" value="IPMI_Swivel"/>
</dbReference>
<comment type="similarity">
    <text evidence="4 10">Belongs to the LeuD family. LeuD type 1 subfamily.</text>
</comment>
<keyword evidence="13" id="KW-1185">Reference proteome</keyword>
<keyword evidence="6 10" id="KW-0432">Leucine biosynthesis</keyword>
<evidence type="ECO:0000256" key="6">
    <source>
        <dbReference type="ARBA" id="ARBA00022430"/>
    </source>
</evidence>
<evidence type="ECO:0000256" key="10">
    <source>
        <dbReference type="HAMAP-Rule" id="MF_01031"/>
    </source>
</evidence>
<sequence>MQKFEIHKGRAVALWCDNIDTDQLIPKTYLKRIEKSGFGEFLFDDWRYNKDRSLNKNFVLNAPENQGASILVTGENFGSGSSREHAVWALMDYGFAVIIAGSFSDIFYNNAIKNALLPISLPLEVRKHFAKGEVEVDLRDQVVRAGDFRVKFEIDPKWKQRLLLGLDEIAITLKHLPAIESYEQNIPKYWQDY</sequence>
<dbReference type="EC" id="4.2.1.33" evidence="10"/>
<dbReference type="NCBIfam" id="NF002458">
    <property type="entry name" value="PRK01641.1"/>
    <property type="match status" value="1"/>
</dbReference>
<proteinExistence type="inferred from homology"/>
<evidence type="ECO:0000259" key="11">
    <source>
        <dbReference type="Pfam" id="PF00694"/>
    </source>
</evidence>
<dbReference type="Pfam" id="PF00694">
    <property type="entry name" value="Aconitase_C"/>
    <property type="match status" value="1"/>
</dbReference>
<evidence type="ECO:0000256" key="3">
    <source>
        <dbReference type="ARBA" id="ARBA00004729"/>
    </source>
</evidence>
<keyword evidence="9 10" id="KW-0100">Branched-chain amino acid biosynthesis</keyword>
<dbReference type="InterPro" id="IPR050075">
    <property type="entry name" value="LeuD"/>
</dbReference>
<evidence type="ECO:0000256" key="1">
    <source>
        <dbReference type="ARBA" id="ARBA00000491"/>
    </source>
</evidence>
<evidence type="ECO:0000256" key="7">
    <source>
        <dbReference type="ARBA" id="ARBA00022605"/>
    </source>
</evidence>
<feature type="domain" description="Aconitase A/isopropylmalate dehydratase small subunit swivel" evidence="11">
    <location>
        <begin position="1"/>
        <end position="122"/>
    </location>
</feature>
<dbReference type="PANTHER" id="PTHR43345">
    <property type="entry name" value="3-ISOPROPYLMALATE DEHYDRATASE SMALL SUBUNIT 2-RELATED-RELATED"/>
    <property type="match status" value="1"/>
</dbReference>
<dbReference type="UniPathway" id="UPA00048">
    <property type="reaction ID" value="UER00071"/>
</dbReference>
<dbReference type="CDD" id="cd01577">
    <property type="entry name" value="IPMI_Swivel"/>
    <property type="match status" value="1"/>
</dbReference>
<comment type="catalytic activity">
    <reaction evidence="1 10">
        <text>(2R,3S)-3-isopropylmalate = (2S)-2-isopropylmalate</text>
        <dbReference type="Rhea" id="RHEA:32287"/>
        <dbReference type="ChEBI" id="CHEBI:1178"/>
        <dbReference type="ChEBI" id="CHEBI:35121"/>
        <dbReference type="EC" id="4.2.1.33"/>
    </reaction>
</comment>
<dbReference type="KEGG" id="hms:HMU10150"/>
<accession>D3UIE9</accession>
<organism evidence="12 13">
    <name type="scientific">Helicobacter mustelae (strain ATCC 43772 / CCUG 25715 / CIP 103759 / LMG 18044 / NCTC 12198 / R85-136P)</name>
    <name type="common">Campylobacter mustelae</name>
    <dbReference type="NCBI Taxonomy" id="679897"/>
    <lineage>
        <taxon>Bacteria</taxon>
        <taxon>Pseudomonadati</taxon>
        <taxon>Campylobacterota</taxon>
        <taxon>Epsilonproteobacteria</taxon>
        <taxon>Campylobacterales</taxon>
        <taxon>Helicobacteraceae</taxon>
        <taxon>Helicobacter</taxon>
    </lineage>
</organism>
<evidence type="ECO:0000256" key="4">
    <source>
        <dbReference type="ARBA" id="ARBA00009845"/>
    </source>
</evidence>
<dbReference type="eggNOG" id="COG0066">
    <property type="taxonomic scope" value="Bacteria"/>
</dbReference>
<dbReference type="STRING" id="679897.HMU10150"/>
<comment type="function">
    <text evidence="2 10">Catalyzes the isomerization between 2-isopropylmalate and 3-isopropylmalate, via the formation of 2-isopropylmaleate.</text>
</comment>
<evidence type="ECO:0000256" key="9">
    <source>
        <dbReference type="ARBA" id="ARBA00023304"/>
    </source>
</evidence>
<keyword evidence="8 10" id="KW-0456">Lyase</keyword>
<dbReference type="InterPro" id="IPR000573">
    <property type="entry name" value="AconitaseA/IPMdHydase_ssu_swvl"/>
</dbReference>
<dbReference type="GO" id="GO:0009316">
    <property type="term" value="C:3-isopropylmalate dehydratase complex"/>
    <property type="evidence" value="ECO:0007669"/>
    <property type="project" value="InterPro"/>
</dbReference>
<dbReference type="HOGENOM" id="CLU_081378_0_3_7"/>
<dbReference type="InterPro" id="IPR004431">
    <property type="entry name" value="3-IsopropMal_deHydase_ssu"/>
</dbReference>
<dbReference type="AlphaFoldDB" id="D3UIE9"/>
<dbReference type="SUPFAM" id="SSF52016">
    <property type="entry name" value="LeuD/IlvD-like"/>
    <property type="match status" value="1"/>
</dbReference>
<dbReference type="Proteomes" id="UP000001522">
    <property type="component" value="Chromosome"/>
</dbReference>
<evidence type="ECO:0000256" key="2">
    <source>
        <dbReference type="ARBA" id="ARBA00002695"/>
    </source>
</evidence>
<dbReference type="PANTHER" id="PTHR43345:SF5">
    <property type="entry name" value="3-ISOPROPYLMALATE DEHYDRATASE SMALL SUBUNIT"/>
    <property type="match status" value="1"/>
</dbReference>
<evidence type="ECO:0000313" key="13">
    <source>
        <dbReference type="Proteomes" id="UP000001522"/>
    </source>
</evidence>
<evidence type="ECO:0000313" key="12">
    <source>
        <dbReference type="EMBL" id="CBG40272.1"/>
    </source>
</evidence>
<evidence type="ECO:0000256" key="8">
    <source>
        <dbReference type="ARBA" id="ARBA00023239"/>
    </source>
</evidence>
<dbReference type="FunFam" id="3.20.19.10:FF:000003">
    <property type="entry name" value="3-isopropylmalate dehydratase small subunit"/>
    <property type="match status" value="1"/>
</dbReference>
<dbReference type="NCBIfam" id="TIGR00171">
    <property type="entry name" value="leuD"/>
    <property type="match status" value="1"/>
</dbReference>
<dbReference type="InterPro" id="IPR015928">
    <property type="entry name" value="Aconitase/3IPM_dehydase_swvl"/>
</dbReference>
<dbReference type="GO" id="GO:0009098">
    <property type="term" value="P:L-leucine biosynthetic process"/>
    <property type="evidence" value="ECO:0007669"/>
    <property type="project" value="UniProtKB-UniRule"/>
</dbReference>
<dbReference type="GO" id="GO:0003861">
    <property type="term" value="F:3-isopropylmalate dehydratase activity"/>
    <property type="evidence" value="ECO:0007669"/>
    <property type="project" value="UniProtKB-UniRule"/>
</dbReference>
<dbReference type="EMBL" id="FN555004">
    <property type="protein sequence ID" value="CBG40272.1"/>
    <property type="molecule type" value="Genomic_DNA"/>
</dbReference>
<dbReference type="HAMAP" id="MF_01031">
    <property type="entry name" value="LeuD_type1"/>
    <property type="match status" value="1"/>
</dbReference>
<dbReference type="Gene3D" id="3.20.19.10">
    <property type="entry name" value="Aconitase, domain 4"/>
    <property type="match status" value="1"/>
</dbReference>